<protein>
    <submittedName>
        <fullName evidence="1">Splicing factor SF3a60 binding domain</fullName>
    </submittedName>
</protein>
<sequence>MASLKFKLWDRVYAPFHGYGTVTKIREYHRVYPIIVTWDKSNASLVENVSSFTEDGYLAVYNKTAETHLTVVKRIHKKKRRNRNEAD</sequence>
<dbReference type="EMBL" id="BK015590">
    <property type="protein sequence ID" value="DAE14675.1"/>
    <property type="molecule type" value="Genomic_DNA"/>
</dbReference>
<organism evidence="1">
    <name type="scientific">Myoviridae sp. ctAca11</name>
    <dbReference type="NCBI Taxonomy" id="2825043"/>
    <lineage>
        <taxon>Viruses</taxon>
        <taxon>Duplodnaviria</taxon>
        <taxon>Heunggongvirae</taxon>
        <taxon>Uroviricota</taxon>
        <taxon>Caudoviricetes</taxon>
    </lineage>
</organism>
<reference evidence="1" key="1">
    <citation type="journal article" date="2021" name="Proc. Natl. Acad. Sci. U.S.A.">
        <title>A Catalog of Tens of Thousands of Viruses from Human Metagenomes Reveals Hidden Associations with Chronic Diseases.</title>
        <authorList>
            <person name="Tisza M.J."/>
            <person name="Buck C.B."/>
        </authorList>
    </citation>
    <scope>NUCLEOTIDE SEQUENCE</scope>
    <source>
        <strain evidence="1">CtAca11</strain>
    </source>
</reference>
<evidence type="ECO:0000313" key="1">
    <source>
        <dbReference type="EMBL" id="DAE14675.1"/>
    </source>
</evidence>
<proteinExistence type="predicted"/>
<name>A0A8S5Q7B8_9CAUD</name>
<accession>A0A8S5Q7B8</accession>